<accession>W6YFR8</accession>
<sequence length="260" mass="26694">MSSQTIYPSLCGKVITISGAASGMGLVTAKLLYPMGAKLSLADINKAALEEAANALRASNSSGTDDILTTVVDVSSSSQVDNWIQATVAKFGALNGAANYAGIFIKSSKIVDTTDEEWAKIQSVNQDGTFYAVRAQLRVMSKQGTGGSIVNTASLAGLAGRFACAPYTASKHGVVGITRVAANEVGHLGIRVSAISPGAINTPMFTTAATPEILTEVEHGIPLKRTGGPEEVARLAIYLLSDDSSYSTGGVHAVDGGVLS</sequence>
<dbReference type="GeneID" id="19152486"/>
<evidence type="ECO:0000256" key="1">
    <source>
        <dbReference type="ARBA" id="ARBA00006484"/>
    </source>
</evidence>
<dbReference type="InterPro" id="IPR002347">
    <property type="entry name" value="SDR_fam"/>
</dbReference>
<comment type="similarity">
    <text evidence="1">Belongs to the short-chain dehydrogenases/reductases (SDR) family.</text>
</comment>
<dbReference type="PRINTS" id="PR00081">
    <property type="entry name" value="GDHRDH"/>
</dbReference>
<reference evidence="4 5" key="1">
    <citation type="journal article" date="2013" name="PLoS Genet.">
        <title>Comparative genome structure, secondary metabolite, and effector coding capacity across Cochliobolus pathogens.</title>
        <authorList>
            <person name="Condon B.J."/>
            <person name="Leng Y."/>
            <person name="Wu D."/>
            <person name="Bushley K.E."/>
            <person name="Ohm R.A."/>
            <person name="Otillar R."/>
            <person name="Martin J."/>
            <person name="Schackwitz W."/>
            <person name="Grimwood J."/>
            <person name="MohdZainudin N."/>
            <person name="Xue C."/>
            <person name="Wang R."/>
            <person name="Manning V.A."/>
            <person name="Dhillon B."/>
            <person name="Tu Z.J."/>
            <person name="Steffenson B.J."/>
            <person name="Salamov A."/>
            <person name="Sun H."/>
            <person name="Lowry S."/>
            <person name="LaButti K."/>
            <person name="Han J."/>
            <person name="Copeland A."/>
            <person name="Lindquist E."/>
            <person name="Barry K."/>
            <person name="Schmutz J."/>
            <person name="Baker S.E."/>
            <person name="Ciuffetti L.M."/>
            <person name="Grigoriev I.V."/>
            <person name="Zhong S."/>
            <person name="Turgeon B.G."/>
        </authorList>
    </citation>
    <scope>NUCLEOTIDE SEQUENCE [LARGE SCALE GENOMIC DNA]</scope>
    <source>
        <strain evidence="4 5">26-R-13</strain>
    </source>
</reference>
<dbReference type="AlphaFoldDB" id="W6YFR8"/>
<keyword evidence="2" id="KW-0521">NADP</keyword>
<evidence type="ECO:0000256" key="3">
    <source>
        <dbReference type="ARBA" id="ARBA00023002"/>
    </source>
</evidence>
<dbReference type="eggNOG" id="KOG0725">
    <property type="taxonomic scope" value="Eukaryota"/>
</dbReference>
<evidence type="ECO:0000256" key="2">
    <source>
        <dbReference type="ARBA" id="ARBA00022857"/>
    </source>
</evidence>
<dbReference type="SUPFAM" id="SSF51735">
    <property type="entry name" value="NAD(P)-binding Rossmann-fold domains"/>
    <property type="match status" value="1"/>
</dbReference>
<dbReference type="PRINTS" id="PR00080">
    <property type="entry name" value="SDRFAMILY"/>
</dbReference>
<protein>
    <submittedName>
        <fullName evidence="4">Uncharacterized protein</fullName>
    </submittedName>
</protein>
<evidence type="ECO:0000313" key="5">
    <source>
        <dbReference type="Proteomes" id="UP000053841"/>
    </source>
</evidence>
<keyword evidence="5" id="KW-1185">Reference proteome</keyword>
<dbReference type="FunFam" id="3.40.50.720:FF:000084">
    <property type="entry name" value="Short-chain dehydrogenase reductase"/>
    <property type="match status" value="1"/>
</dbReference>
<dbReference type="OrthoDB" id="1669814at2759"/>
<evidence type="ECO:0000313" key="4">
    <source>
        <dbReference type="EMBL" id="EUC36488.1"/>
    </source>
</evidence>
<dbReference type="PANTHER" id="PTHR24321">
    <property type="entry name" value="DEHYDROGENASES, SHORT CHAIN"/>
    <property type="match status" value="1"/>
</dbReference>
<dbReference type="InterPro" id="IPR036291">
    <property type="entry name" value="NAD(P)-bd_dom_sf"/>
</dbReference>
<dbReference type="PANTHER" id="PTHR24321:SF8">
    <property type="entry name" value="ESTRADIOL 17-BETA-DEHYDROGENASE 8-RELATED"/>
    <property type="match status" value="1"/>
</dbReference>
<dbReference type="GO" id="GO:0016491">
    <property type="term" value="F:oxidoreductase activity"/>
    <property type="evidence" value="ECO:0007669"/>
    <property type="project" value="UniProtKB-KW"/>
</dbReference>
<dbReference type="HOGENOM" id="CLU_010194_1_0_1"/>
<dbReference type="PROSITE" id="PS00061">
    <property type="entry name" value="ADH_SHORT"/>
    <property type="match status" value="1"/>
</dbReference>
<dbReference type="InterPro" id="IPR020904">
    <property type="entry name" value="Sc_DH/Rdtase_CS"/>
</dbReference>
<keyword evidence="3" id="KW-0560">Oxidoreductase</keyword>
<name>W6YFR8_COCC2</name>
<proteinExistence type="inferred from homology"/>
<dbReference type="Proteomes" id="UP000053841">
    <property type="component" value="Unassembled WGS sequence"/>
</dbReference>
<dbReference type="EMBL" id="KI964561">
    <property type="protein sequence ID" value="EUC36488.1"/>
    <property type="molecule type" value="Genomic_DNA"/>
</dbReference>
<dbReference type="STRING" id="930089.W6YFR8"/>
<dbReference type="KEGG" id="bze:COCCADRAFT_88079"/>
<dbReference type="Gene3D" id="3.40.50.720">
    <property type="entry name" value="NAD(P)-binding Rossmann-like Domain"/>
    <property type="match status" value="1"/>
</dbReference>
<gene>
    <name evidence="4" type="ORF">COCCADRAFT_88079</name>
</gene>
<dbReference type="Pfam" id="PF13561">
    <property type="entry name" value="adh_short_C2"/>
    <property type="match status" value="1"/>
</dbReference>
<dbReference type="RefSeq" id="XP_007709256.1">
    <property type="nucleotide sequence ID" value="XM_007711066.1"/>
</dbReference>
<organism evidence="4 5">
    <name type="scientific">Cochliobolus carbonum (strain 26-R-13)</name>
    <name type="common">Maize leaf spot fungus</name>
    <name type="synonym">Bipolaris zeicola</name>
    <dbReference type="NCBI Taxonomy" id="930089"/>
    <lineage>
        <taxon>Eukaryota</taxon>
        <taxon>Fungi</taxon>
        <taxon>Dikarya</taxon>
        <taxon>Ascomycota</taxon>
        <taxon>Pezizomycotina</taxon>
        <taxon>Dothideomycetes</taxon>
        <taxon>Pleosporomycetidae</taxon>
        <taxon>Pleosporales</taxon>
        <taxon>Pleosporineae</taxon>
        <taxon>Pleosporaceae</taxon>
        <taxon>Bipolaris</taxon>
    </lineage>
</organism>